<proteinExistence type="predicted"/>
<gene>
    <name evidence="1" type="primary">MRPS5_2</name>
    <name evidence="1" type="ORF">DSO57_1030580</name>
</gene>
<evidence type="ECO:0000313" key="2">
    <source>
        <dbReference type="Proteomes" id="UP001165960"/>
    </source>
</evidence>
<sequence>MLARAFIKAQLEPCLSRSLFVRRAFYSEKIEVITSQDGPSGPQHPMPTREELMDLSKYSPFFDFKNDKTLPEGNPYARENTNYTSLQFRPATDLAEPSEVVQFTESLGITEDTFKKLRKKVLVIKRTVNMTAKGKIPTMTALVVVGNGSGGAGIGEAKNEEAGKAIKKATERAIKNMIQFDRYDNRTIFHDIEHKFKATKLKLFARPPGFGVRTNHNIHEVCHCLGITDLAGKVYGSCNPMNVIKAFFDALLSQNTPGNIAKSRGKKIVDVQYQYYGVKTKYDDY</sequence>
<dbReference type="Proteomes" id="UP001165960">
    <property type="component" value="Unassembled WGS sequence"/>
</dbReference>
<name>A0ACC2S2Z6_9FUNG</name>
<keyword evidence="1" id="KW-0689">Ribosomal protein</keyword>
<evidence type="ECO:0000313" key="1">
    <source>
        <dbReference type="EMBL" id="KAJ9056669.1"/>
    </source>
</evidence>
<accession>A0ACC2S2Z6</accession>
<protein>
    <submittedName>
        <fullName evidence="1">28S ribosomal protein S5, mitochondrial</fullName>
    </submittedName>
</protein>
<reference evidence="1" key="1">
    <citation type="submission" date="2022-04" db="EMBL/GenBank/DDBJ databases">
        <title>Genome of the entomopathogenic fungus Entomophthora muscae.</title>
        <authorList>
            <person name="Elya C."/>
            <person name="Lovett B.R."/>
            <person name="Lee E."/>
            <person name="Macias A.M."/>
            <person name="Hajek A.E."/>
            <person name="De Bivort B.L."/>
            <person name="Kasson M.T."/>
            <person name="De Fine Licht H.H."/>
            <person name="Stajich J.E."/>
        </authorList>
    </citation>
    <scope>NUCLEOTIDE SEQUENCE</scope>
    <source>
        <strain evidence="1">Berkeley</strain>
    </source>
</reference>
<keyword evidence="1" id="KW-0687">Ribonucleoprotein</keyword>
<dbReference type="EMBL" id="QTSX02005891">
    <property type="protein sequence ID" value="KAJ9056669.1"/>
    <property type="molecule type" value="Genomic_DNA"/>
</dbReference>
<organism evidence="1 2">
    <name type="scientific">Entomophthora muscae</name>
    <dbReference type="NCBI Taxonomy" id="34485"/>
    <lineage>
        <taxon>Eukaryota</taxon>
        <taxon>Fungi</taxon>
        <taxon>Fungi incertae sedis</taxon>
        <taxon>Zoopagomycota</taxon>
        <taxon>Entomophthoromycotina</taxon>
        <taxon>Entomophthoromycetes</taxon>
        <taxon>Entomophthorales</taxon>
        <taxon>Entomophthoraceae</taxon>
        <taxon>Entomophthora</taxon>
    </lineage>
</organism>
<comment type="caution">
    <text evidence="1">The sequence shown here is derived from an EMBL/GenBank/DDBJ whole genome shotgun (WGS) entry which is preliminary data.</text>
</comment>
<keyword evidence="2" id="KW-1185">Reference proteome</keyword>